<dbReference type="PANTHER" id="PTHR40659:SF1">
    <property type="entry name" value="NICKEL_COBALT EFFLUX SYSTEM RCNA"/>
    <property type="match status" value="1"/>
</dbReference>
<keyword evidence="15" id="KW-0732">Signal</keyword>
<keyword evidence="3" id="KW-0171">Cobalt transport</keyword>
<reference evidence="16 17" key="1">
    <citation type="journal article" date="2017" name="Int. J. Syst. Evol. Microbiol.">
        <title>Desulfovibrio senegalensis sp. nov., a mesophilic sulfate reducer isolated from marine sediment.</title>
        <authorList>
            <person name="Thioye A."/>
            <person name="Gam Z.B.A."/>
            <person name="Mbengue M."/>
            <person name="Cayol J.L."/>
            <person name="Joseph-Bartoli M."/>
            <person name="Toure-Kane C."/>
            <person name="Labat M."/>
        </authorList>
    </citation>
    <scope>NUCLEOTIDE SEQUENCE [LARGE SCALE GENOMIC DNA]</scope>
    <source>
        <strain evidence="16 17">DSM 101509</strain>
    </source>
</reference>
<feature type="transmembrane region" description="Helical" evidence="13">
    <location>
        <begin position="417"/>
        <end position="444"/>
    </location>
</feature>
<dbReference type="InterPro" id="IPR010412">
    <property type="entry name" value="DUF1007"/>
</dbReference>
<evidence type="ECO:0000256" key="15">
    <source>
        <dbReference type="SAM" id="SignalP"/>
    </source>
</evidence>
<evidence type="ECO:0000256" key="3">
    <source>
        <dbReference type="ARBA" id="ARBA00022426"/>
    </source>
</evidence>
<evidence type="ECO:0000256" key="7">
    <source>
        <dbReference type="ARBA" id="ARBA00022692"/>
    </source>
</evidence>
<evidence type="ECO:0000256" key="11">
    <source>
        <dbReference type="ARBA" id="ARBA00023136"/>
    </source>
</evidence>
<dbReference type="Pfam" id="PF03824">
    <property type="entry name" value="NicO"/>
    <property type="match status" value="1"/>
</dbReference>
<keyword evidence="9" id="KW-0406">Ion transport</keyword>
<evidence type="ECO:0000256" key="10">
    <source>
        <dbReference type="ARBA" id="ARBA00023112"/>
    </source>
</evidence>
<sequence length="488" mass="51360">MATLMIVLLPVALLLHAAPAPAHPHVFVDATPTLVIGKDGLSGIRHHWLFDDMFTAALLSDLGLTPADLKTPKGQEAIRDGGFANLKNVGYFTIVQVDGQRLKPGQTSDFHASVSDDNRLIYDFFLALDIPVQHPATIRITICDREYYADMLLLKDQLGIDVGGPFSVSHSIAPAPDLAYWGGFVIPQAITLRLEPAGSTMPAPASRATRQADISEPQPGSATPSLLQRLMGQVVALQKAIKKKLTALATDIRTNPLGKGFWMFLLLSFLYGGVHAIGPGHGKTVVCSYFLARPGSLWLGAVMGHAITFVHVASATIVVMGAYWLLGSGMGGFQSADKIIQPASYALLTLVGLGLCVAIIRDLRKGGLLRGAACPVDAGEVARSEHMGSVLLVSFVTGVVPCPGAAVILAFAVGLNIVGAGIAAMLAMALGMGLTTTLFAWAAVSARGLTLRISGKNRTLFNRVYAFLSICGALAIALFGVAMFLGSI</sequence>
<accession>A0A6N6N3I2</accession>
<dbReference type="GO" id="GO:0006824">
    <property type="term" value="P:cobalt ion transport"/>
    <property type="evidence" value="ECO:0007669"/>
    <property type="project" value="UniProtKB-KW"/>
</dbReference>
<evidence type="ECO:0000313" key="17">
    <source>
        <dbReference type="Proteomes" id="UP000438699"/>
    </source>
</evidence>
<evidence type="ECO:0000256" key="8">
    <source>
        <dbReference type="ARBA" id="ARBA00022989"/>
    </source>
</evidence>
<keyword evidence="17" id="KW-1185">Reference proteome</keyword>
<comment type="function">
    <text evidence="1">Efflux system for nickel and cobalt.</text>
</comment>
<keyword evidence="5" id="KW-1003">Cell membrane</keyword>
<dbReference type="GO" id="GO:0046583">
    <property type="term" value="F:monoatomic cation efflux transmembrane transporter activity"/>
    <property type="evidence" value="ECO:0007669"/>
    <property type="project" value="TreeGrafter"/>
</dbReference>
<comment type="caution">
    <text evidence="16">The sequence shown here is derived from an EMBL/GenBank/DDBJ whole genome shotgun (WGS) entry which is preliminary data.</text>
</comment>
<dbReference type="InterPro" id="IPR051224">
    <property type="entry name" value="NiCoT_RcnA"/>
</dbReference>
<evidence type="ECO:0000256" key="9">
    <source>
        <dbReference type="ARBA" id="ARBA00023065"/>
    </source>
</evidence>
<feature type="transmembrane region" description="Helical" evidence="13">
    <location>
        <begin position="297"/>
        <end position="323"/>
    </location>
</feature>
<keyword evidence="4 13" id="KW-0813">Transport</keyword>
<name>A0A6N6N3I2_9BACT</name>
<organism evidence="16 17">
    <name type="scientific">Pseudodesulfovibrio senegalensis</name>
    <dbReference type="NCBI Taxonomy" id="1721087"/>
    <lineage>
        <taxon>Bacteria</taxon>
        <taxon>Pseudomonadati</taxon>
        <taxon>Thermodesulfobacteriota</taxon>
        <taxon>Desulfovibrionia</taxon>
        <taxon>Desulfovibrionales</taxon>
        <taxon>Desulfovibrionaceae</taxon>
    </lineage>
</organism>
<keyword evidence="7 13" id="KW-0812">Transmembrane</keyword>
<feature type="signal peptide" evidence="15">
    <location>
        <begin position="1"/>
        <end position="22"/>
    </location>
</feature>
<evidence type="ECO:0000256" key="5">
    <source>
        <dbReference type="ARBA" id="ARBA00022475"/>
    </source>
</evidence>
<evidence type="ECO:0000256" key="13">
    <source>
        <dbReference type="RuleBase" id="RU362101"/>
    </source>
</evidence>
<dbReference type="GO" id="GO:0032025">
    <property type="term" value="P:response to cobalt ion"/>
    <property type="evidence" value="ECO:0007669"/>
    <property type="project" value="TreeGrafter"/>
</dbReference>
<feature type="region of interest" description="Disordered" evidence="14">
    <location>
        <begin position="201"/>
        <end position="222"/>
    </location>
</feature>
<proteinExistence type="inferred from homology"/>
<evidence type="ECO:0000313" key="16">
    <source>
        <dbReference type="EMBL" id="KAB1441915.1"/>
    </source>
</evidence>
<dbReference type="Proteomes" id="UP000438699">
    <property type="component" value="Unassembled WGS sequence"/>
</dbReference>
<comment type="similarity">
    <text evidence="13">Belongs to the NiCoT transporter (TC 2.A.52) family.</text>
</comment>
<keyword evidence="10" id="KW-0921">Nickel transport</keyword>
<feature type="transmembrane region" description="Helical" evidence="13">
    <location>
        <begin position="464"/>
        <end position="485"/>
    </location>
</feature>
<evidence type="ECO:0000256" key="14">
    <source>
        <dbReference type="SAM" id="MobiDB-lite"/>
    </source>
</evidence>
<keyword evidence="12" id="KW-0170">Cobalt</keyword>
<feature type="transmembrane region" description="Helical" evidence="13">
    <location>
        <begin position="343"/>
        <end position="360"/>
    </location>
</feature>
<dbReference type="GO" id="GO:0015099">
    <property type="term" value="F:nickel cation transmembrane transporter activity"/>
    <property type="evidence" value="ECO:0007669"/>
    <property type="project" value="UniProtKB-UniRule"/>
</dbReference>
<evidence type="ECO:0000256" key="6">
    <source>
        <dbReference type="ARBA" id="ARBA00022596"/>
    </source>
</evidence>
<evidence type="ECO:0000256" key="2">
    <source>
        <dbReference type="ARBA" id="ARBA00004651"/>
    </source>
</evidence>
<keyword evidence="11 13" id="KW-0472">Membrane</keyword>
<dbReference type="InterPro" id="IPR011541">
    <property type="entry name" value="Ni/Co_transpt_high_affinity"/>
</dbReference>
<evidence type="ECO:0000256" key="4">
    <source>
        <dbReference type="ARBA" id="ARBA00022448"/>
    </source>
</evidence>
<dbReference type="OrthoDB" id="9812956at2"/>
<keyword evidence="6" id="KW-0533">Nickel</keyword>
<feature type="chain" id="PRO_5027034829" description="Nickel/cobalt efflux system" evidence="15">
    <location>
        <begin position="23"/>
        <end position="488"/>
    </location>
</feature>
<evidence type="ECO:0000256" key="12">
    <source>
        <dbReference type="ARBA" id="ARBA00023285"/>
    </source>
</evidence>
<protein>
    <recommendedName>
        <fullName evidence="13">Nickel/cobalt efflux system</fullName>
    </recommendedName>
</protein>
<dbReference type="GO" id="GO:0005886">
    <property type="term" value="C:plasma membrane"/>
    <property type="evidence" value="ECO:0007669"/>
    <property type="project" value="UniProtKB-SubCell"/>
</dbReference>
<feature type="transmembrane region" description="Helical" evidence="13">
    <location>
        <begin position="390"/>
        <end position="411"/>
    </location>
</feature>
<dbReference type="PANTHER" id="PTHR40659">
    <property type="entry name" value="NICKEL/COBALT EFFLUX SYSTEM RCNA"/>
    <property type="match status" value="1"/>
</dbReference>
<dbReference type="Pfam" id="PF06226">
    <property type="entry name" value="DUF1007"/>
    <property type="match status" value="1"/>
</dbReference>
<gene>
    <name evidence="16" type="ORF">F8A88_09140</name>
</gene>
<dbReference type="EMBL" id="WAIE01000003">
    <property type="protein sequence ID" value="KAB1441915.1"/>
    <property type="molecule type" value="Genomic_DNA"/>
</dbReference>
<comment type="subcellular location">
    <subcellularLocation>
        <location evidence="2 13">Cell membrane</location>
        <topology evidence="2 13">Multi-pass membrane protein</topology>
    </subcellularLocation>
</comment>
<evidence type="ECO:0000256" key="1">
    <source>
        <dbReference type="ARBA" id="ARBA00002510"/>
    </source>
</evidence>
<dbReference type="GO" id="GO:0010045">
    <property type="term" value="P:response to nickel cation"/>
    <property type="evidence" value="ECO:0007669"/>
    <property type="project" value="TreeGrafter"/>
</dbReference>
<feature type="transmembrane region" description="Helical" evidence="13">
    <location>
        <begin position="260"/>
        <end position="277"/>
    </location>
</feature>
<keyword evidence="8 13" id="KW-1133">Transmembrane helix</keyword>
<dbReference type="AlphaFoldDB" id="A0A6N6N3I2"/>